<feature type="compositionally biased region" description="Basic residues" evidence="1">
    <location>
        <begin position="272"/>
        <end position="281"/>
    </location>
</feature>
<dbReference type="PROSITE" id="PS50195">
    <property type="entry name" value="PX"/>
    <property type="match status" value="1"/>
</dbReference>
<proteinExistence type="predicted"/>
<feature type="region of interest" description="Disordered" evidence="1">
    <location>
        <begin position="337"/>
        <end position="367"/>
    </location>
</feature>
<protein>
    <recommendedName>
        <fullName evidence="2">PX domain-containing protein</fullName>
    </recommendedName>
</protein>
<dbReference type="Gene3D" id="3.30.1520.10">
    <property type="entry name" value="Phox-like domain"/>
    <property type="match status" value="1"/>
</dbReference>
<evidence type="ECO:0000313" key="3">
    <source>
        <dbReference type="EMBL" id="KNE68144.1"/>
    </source>
</evidence>
<feature type="region of interest" description="Disordered" evidence="1">
    <location>
        <begin position="1"/>
        <end position="57"/>
    </location>
</feature>
<dbReference type="eggNOG" id="ENOG502RUCM">
    <property type="taxonomic scope" value="Eukaryota"/>
</dbReference>
<dbReference type="PANTHER" id="PTHR22775:SF3">
    <property type="entry name" value="SORTING NEXIN-13"/>
    <property type="match status" value="1"/>
</dbReference>
<evidence type="ECO:0000259" key="2">
    <source>
        <dbReference type="PROSITE" id="PS50195"/>
    </source>
</evidence>
<organism evidence="3 4">
    <name type="scientific">Allomyces macrogynus (strain ATCC 38327)</name>
    <name type="common">Allomyces javanicus var. macrogynus</name>
    <dbReference type="NCBI Taxonomy" id="578462"/>
    <lineage>
        <taxon>Eukaryota</taxon>
        <taxon>Fungi</taxon>
        <taxon>Fungi incertae sedis</taxon>
        <taxon>Blastocladiomycota</taxon>
        <taxon>Blastocladiomycetes</taxon>
        <taxon>Blastocladiales</taxon>
        <taxon>Blastocladiaceae</taxon>
        <taxon>Allomyces</taxon>
    </lineage>
</organism>
<feature type="region of interest" description="Disordered" evidence="1">
    <location>
        <begin position="206"/>
        <end position="301"/>
    </location>
</feature>
<feature type="non-terminal residue" evidence="3">
    <location>
        <position position="367"/>
    </location>
</feature>
<dbReference type="Pfam" id="PF00787">
    <property type="entry name" value="PX"/>
    <property type="match status" value="1"/>
</dbReference>
<dbReference type="OrthoDB" id="428895at2759"/>
<dbReference type="InterPro" id="IPR001683">
    <property type="entry name" value="PX_dom"/>
</dbReference>
<dbReference type="CDD" id="cd06093">
    <property type="entry name" value="PX_domain"/>
    <property type="match status" value="1"/>
</dbReference>
<name>A0A0L0T0N7_ALLM3</name>
<gene>
    <name evidence="3" type="ORF">AMAG_19849</name>
</gene>
<dbReference type="EMBL" id="GG745355">
    <property type="protein sequence ID" value="KNE68144.1"/>
    <property type="molecule type" value="Genomic_DNA"/>
</dbReference>
<dbReference type="SUPFAM" id="SSF64268">
    <property type="entry name" value="PX domain"/>
    <property type="match status" value="1"/>
</dbReference>
<evidence type="ECO:0000313" key="4">
    <source>
        <dbReference type="Proteomes" id="UP000054350"/>
    </source>
</evidence>
<reference evidence="4" key="2">
    <citation type="submission" date="2009-11" db="EMBL/GenBank/DDBJ databases">
        <title>The Genome Sequence of Allomyces macrogynus strain ATCC 38327.</title>
        <authorList>
            <consortium name="The Broad Institute Genome Sequencing Platform"/>
            <person name="Russ C."/>
            <person name="Cuomo C."/>
            <person name="Shea T."/>
            <person name="Young S.K."/>
            <person name="Zeng Q."/>
            <person name="Koehrsen M."/>
            <person name="Haas B."/>
            <person name="Borodovsky M."/>
            <person name="Guigo R."/>
            <person name="Alvarado L."/>
            <person name="Berlin A."/>
            <person name="Borenstein D."/>
            <person name="Chen Z."/>
            <person name="Engels R."/>
            <person name="Freedman E."/>
            <person name="Gellesch M."/>
            <person name="Goldberg J."/>
            <person name="Griggs A."/>
            <person name="Gujja S."/>
            <person name="Heiman D."/>
            <person name="Hepburn T."/>
            <person name="Howarth C."/>
            <person name="Jen D."/>
            <person name="Larson L."/>
            <person name="Lewis B."/>
            <person name="Mehta T."/>
            <person name="Park D."/>
            <person name="Pearson M."/>
            <person name="Roberts A."/>
            <person name="Saif S."/>
            <person name="Shenoy N."/>
            <person name="Sisk P."/>
            <person name="Stolte C."/>
            <person name="Sykes S."/>
            <person name="Walk T."/>
            <person name="White J."/>
            <person name="Yandava C."/>
            <person name="Burger G."/>
            <person name="Gray M.W."/>
            <person name="Holland P.W.H."/>
            <person name="King N."/>
            <person name="Lang F.B.F."/>
            <person name="Roger A.J."/>
            <person name="Ruiz-Trillo I."/>
            <person name="Lander E."/>
            <person name="Nusbaum C."/>
        </authorList>
    </citation>
    <scope>NUCLEOTIDE SEQUENCE [LARGE SCALE GENOMIC DNA]</scope>
    <source>
        <strain evidence="4">ATCC 38327</strain>
    </source>
</reference>
<dbReference type="AlphaFoldDB" id="A0A0L0T0N7"/>
<sequence>MWKRPPAVDVDAPPVGDNDVLDSAAATPVPTTPPADTDGARDAPSPATTTSGPAVPAHLAGRALPDRWAEIVGHQVHDDKVKKYMAYRVWVTATASSSDDSTPTSTSWIVWKRYSEFFALDHKLTKQYPNTRFPSFPPKRLFGSSVDEPLARLRTAKINRYLAFVFDVPALRAAPAVAEFFEFDAHLGGEGSADVRAAVLDDAAVEPSADHDETADGEEVAAPVEPTSGDARARAGSDASTQTLKSVDTRDPSSSATATPTTPPPAGETKAGKGKTKKPKQKKPDDGISPKAALSQVKHRTSKIIRRVGRAYSNVENAVADRFGNTANAAAAERAVDEDGVNASGPASAPAALDLAITPTTESASHH</sequence>
<dbReference type="SMART" id="SM00312">
    <property type="entry name" value="PX"/>
    <property type="match status" value="1"/>
</dbReference>
<reference evidence="3 4" key="1">
    <citation type="submission" date="2009-11" db="EMBL/GenBank/DDBJ databases">
        <title>Annotation of Allomyces macrogynus ATCC 38327.</title>
        <authorList>
            <consortium name="The Broad Institute Genome Sequencing Platform"/>
            <person name="Russ C."/>
            <person name="Cuomo C."/>
            <person name="Burger G."/>
            <person name="Gray M.W."/>
            <person name="Holland P.W.H."/>
            <person name="King N."/>
            <person name="Lang F.B.F."/>
            <person name="Roger A.J."/>
            <person name="Ruiz-Trillo I."/>
            <person name="Young S.K."/>
            <person name="Zeng Q."/>
            <person name="Gargeya S."/>
            <person name="Fitzgerald M."/>
            <person name="Haas B."/>
            <person name="Abouelleil A."/>
            <person name="Alvarado L."/>
            <person name="Arachchi H.M."/>
            <person name="Berlin A."/>
            <person name="Chapman S.B."/>
            <person name="Gearin G."/>
            <person name="Goldberg J."/>
            <person name="Griggs A."/>
            <person name="Gujja S."/>
            <person name="Hansen M."/>
            <person name="Heiman D."/>
            <person name="Howarth C."/>
            <person name="Larimer J."/>
            <person name="Lui A."/>
            <person name="MacDonald P.J.P."/>
            <person name="McCowen C."/>
            <person name="Montmayeur A."/>
            <person name="Murphy C."/>
            <person name="Neiman D."/>
            <person name="Pearson M."/>
            <person name="Priest M."/>
            <person name="Roberts A."/>
            <person name="Saif S."/>
            <person name="Shea T."/>
            <person name="Sisk P."/>
            <person name="Stolte C."/>
            <person name="Sykes S."/>
            <person name="Wortman J."/>
            <person name="Nusbaum C."/>
            <person name="Birren B."/>
        </authorList>
    </citation>
    <scope>NUCLEOTIDE SEQUENCE [LARGE SCALE GENOMIC DNA]</scope>
    <source>
        <strain evidence="3 4">ATCC 38327</strain>
    </source>
</reference>
<keyword evidence="4" id="KW-1185">Reference proteome</keyword>
<dbReference type="VEuPathDB" id="FungiDB:AMAG_19849"/>
<feature type="compositionally biased region" description="Polar residues" evidence="1">
    <location>
        <begin position="358"/>
        <end position="367"/>
    </location>
</feature>
<feature type="compositionally biased region" description="Low complexity" evidence="1">
    <location>
        <begin position="1"/>
        <end position="37"/>
    </location>
</feature>
<accession>A0A0L0T0N7</accession>
<dbReference type="InterPro" id="IPR036871">
    <property type="entry name" value="PX_dom_sf"/>
</dbReference>
<dbReference type="Proteomes" id="UP000054350">
    <property type="component" value="Unassembled WGS sequence"/>
</dbReference>
<dbReference type="STRING" id="578462.A0A0L0T0N7"/>
<evidence type="ECO:0000256" key="1">
    <source>
        <dbReference type="SAM" id="MobiDB-lite"/>
    </source>
</evidence>
<feature type="domain" description="PX" evidence="2">
    <location>
        <begin position="65"/>
        <end position="188"/>
    </location>
</feature>
<dbReference type="GO" id="GO:0035091">
    <property type="term" value="F:phosphatidylinositol binding"/>
    <property type="evidence" value="ECO:0007669"/>
    <property type="project" value="InterPro"/>
</dbReference>
<dbReference type="PANTHER" id="PTHR22775">
    <property type="entry name" value="SORTING NEXIN"/>
    <property type="match status" value="1"/>
</dbReference>